<organism evidence="1 2">
    <name type="scientific">Arthrobacter halodurans</name>
    <dbReference type="NCBI Taxonomy" id="516699"/>
    <lineage>
        <taxon>Bacteria</taxon>
        <taxon>Bacillati</taxon>
        <taxon>Actinomycetota</taxon>
        <taxon>Actinomycetes</taxon>
        <taxon>Micrococcales</taxon>
        <taxon>Micrococcaceae</taxon>
        <taxon>Arthrobacter</taxon>
    </lineage>
</organism>
<comment type="caution">
    <text evidence="1">The sequence shown here is derived from an EMBL/GenBank/DDBJ whole genome shotgun (WGS) entry which is preliminary data.</text>
</comment>
<evidence type="ECO:0000313" key="1">
    <source>
        <dbReference type="EMBL" id="MFB0835680.1"/>
    </source>
</evidence>
<dbReference type="RefSeq" id="WP_373972857.1">
    <property type="nucleotide sequence ID" value="NZ_JBHDLJ010000013.1"/>
</dbReference>
<protein>
    <submittedName>
        <fullName evidence="1">Uncharacterized protein</fullName>
    </submittedName>
</protein>
<name>A0ABV4UPU9_9MICC</name>
<dbReference type="EMBL" id="JBHDLJ010000013">
    <property type="protein sequence ID" value="MFB0835680.1"/>
    <property type="molecule type" value="Genomic_DNA"/>
</dbReference>
<evidence type="ECO:0000313" key="2">
    <source>
        <dbReference type="Proteomes" id="UP001575652"/>
    </source>
</evidence>
<accession>A0ABV4UPU9</accession>
<proteinExistence type="predicted"/>
<keyword evidence="2" id="KW-1185">Reference proteome</keyword>
<dbReference type="Proteomes" id="UP001575652">
    <property type="component" value="Unassembled WGS sequence"/>
</dbReference>
<sequence>MSAEWAENGDLSISYGQLVEDEPDLPRFEPLGELALPAEVWLDIISTAALMLTGVPRQNGSGYLFAPPHATADQIGAALADRLRHTGIETI</sequence>
<gene>
    <name evidence="1" type="ORF">ACETWP_13900</name>
</gene>
<reference evidence="1 2" key="1">
    <citation type="submission" date="2024-09" db="EMBL/GenBank/DDBJ databases">
        <authorList>
            <person name="Salinas-Garcia M.A."/>
            <person name="Prieme A."/>
        </authorList>
    </citation>
    <scope>NUCLEOTIDE SEQUENCE [LARGE SCALE GENOMIC DNA]</scope>
    <source>
        <strain evidence="1 2">DSM 21081</strain>
    </source>
</reference>